<dbReference type="InterPro" id="IPR004358">
    <property type="entry name" value="Sig_transdc_His_kin-like_C"/>
</dbReference>
<evidence type="ECO:0000256" key="7">
    <source>
        <dbReference type="ARBA" id="ARBA00022840"/>
    </source>
</evidence>
<evidence type="ECO:0000256" key="2">
    <source>
        <dbReference type="ARBA" id="ARBA00012438"/>
    </source>
</evidence>
<organism evidence="11 12">
    <name type="scientific">Paracoccus kondratievae</name>
    <dbReference type="NCBI Taxonomy" id="135740"/>
    <lineage>
        <taxon>Bacteria</taxon>
        <taxon>Pseudomonadati</taxon>
        <taxon>Pseudomonadota</taxon>
        <taxon>Alphaproteobacteria</taxon>
        <taxon>Rhodobacterales</taxon>
        <taxon>Paracoccaceae</taxon>
        <taxon>Paracoccus</taxon>
    </lineage>
</organism>
<evidence type="ECO:0000313" key="11">
    <source>
        <dbReference type="EMBL" id="GLK65903.1"/>
    </source>
</evidence>
<dbReference type="SUPFAM" id="SSF47384">
    <property type="entry name" value="Homodimeric domain of signal transducing histidine kinase"/>
    <property type="match status" value="1"/>
</dbReference>
<evidence type="ECO:0000256" key="1">
    <source>
        <dbReference type="ARBA" id="ARBA00000085"/>
    </source>
</evidence>
<dbReference type="SMART" id="SM00388">
    <property type="entry name" value="HisKA"/>
    <property type="match status" value="1"/>
</dbReference>
<keyword evidence="3" id="KW-0597">Phosphoprotein</keyword>
<evidence type="ECO:0000256" key="5">
    <source>
        <dbReference type="ARBA" id="ARBA00022741"/>
    </source>
</evidence>
<keyword evidence="9" id="KW-1133">Transmembrane helix</keyword>
<dbReference type="SMART" id="SM00387">
    <property type="entry name" value="HATPase_c"/>
    <property type="match status" value="1"/>
</dbReference>
<reference evidence="11" key="2">
    <citation type="submission" date="2023-01" db="EMBL/GenBank/DDBJ databases">
        <authorList>
            <person name="Sun Q."/>
            <person name="Evtushenko L."/>
        </authorList>
    </citation>
    <scope>NUCLEOTIDE SEQUENCE</scope>
    <source>
        <strain evidence="11">VKM B-2222</strain>
    </source>
</reference>
<dbReference type="PROSITE" id="PS50109">
    <property type="entry name" value="HIS_KIN"/>
    <property type="match status" value="1"/>
</dbReference>
<feature type="transmembrane region" description="Helical" evidence="9">
    <location>
        <begin position="42"/>
        <end position="72"/>
    </location>
</feature>
<feature type="domain" description="Histidine kinase" evidence="10">
    <location>
        <begin position="161"/>
        <end position="377"/>
    </location>
</feature>
<dbReference type="Gene3D" id="3.30.565.10">
    <property type="entry name" value="Histidine kinase-like ATPase, C-terminal domain"/>
    <property type="match status" value="1"/>
</dbReference>
<keyword evidence="12" id="KW-1185">Reference proteome</keyword>
<keyword evidence="7" id="KW-0067">ATP-binding</keyword>
<dbReference type="PANTHER" id="PTHR43065">
    <property type="entry name" value="SENSOR HISTIDINE KINASE"/>
    <property type="match status" value="1"/>
</dbReference>
<dbReference type="EC" id="2.7.13.3" evidence="2"/>
<dbReference type="Pfam" id="PF00512">
    <property type="entry name" value="HisKA"/>
    <property type="match status" value="1"/>
</dbReference>
<keyword evidence="5" id="KW-0547">Nucleotide-binding</keyword>
<feature type="transmembrane region" description="Helical" evidence="9">
    <location>
        <begin position="84"/>
        <end position="105"/>
    </location>
</feature>
<dbReference type="InterPro" id="IPR003661">
    <property type="entry name" value="HisK_dim/P_dom"/>
</dbReference>
<sequence length="380" mass="40510">MRRSARVEGVEPRPTAVGTAEKDDGVIENRPGLAEIAVTLRWAFMLGLMVVIFVADTITALEIAVAVFYVAVVLIADGFLRRRGVLVVAASCIVLTLASFFFTHAGAYEAGVINCALSLCAIAITTYLALTRSSVILAEHEARAQLVRLARVNTLGEMTASIAHEVNQPLTAVVTSANAGLRWLAAGPPNLGKARQALERIIGDANRASNIVAQVRNLSKRADPRADWQEAPVLVAGVVALSRGELDRNGVRVRVRPADGLPLVLADSVQVQQVLLNIVLNAIDAMAATPAERRELAIDLACEVPGFVRFSIRDHGTGVPPEAVAGIFDAFYTTKPQGMGIGLAVSRSIVEAHGGRIWVEPQPEGGAVFHFTLRARQTRG</sequence>
<keyword evidence="8" id="KW-0902">Two-component regulatory system</keyword>
<dbReference type="SUPFAM" id="SSF55874">
    <property type="entry name" value="ATPase domain of HSP90 chaperone/DNA topoisomerase II/histidine kinase"/>
    <property type="match status" value="1"/>
</dbReference>
<dbReference type="InterPro" id="IPR036097">
    <property type="entry name" value="HisK_dim/P_sf"/>
</dbReference>
<dbReference type="InterPro" id="IPR036890">
    <property type="entry name" value="HATPase_C_sf"/>
</dbReference>
<protein>
    <recommendedName>
        <fullName evidence="2">histidine kinase</fullName>
        <ecNumber evidence="2">2.7.13.3</ecNumber>
    </recommendedName>
</protein>
<dbReference type="GO" id="GO:0005524">
    <property type="term" value="F:ATP binding"/>
    <property type="evidence" value="ECO:0007669"/>
    <property type="project" value="UniProtKB-KW"/>
</dbReference>
<name>A0AAD3P1W4_9RHOB</name>
<dbReference type="Gene3D" id="1.10.287.130">
    <property type="match status" value="1"/>
</dbReference>
<dbReference type="Pfam" id="PF02518">
    <property type="entry name" value="HATPase_c"/>
    <property type="match status" value="1"/>
</dbReference>
<comment type="catalytic activity">
    <reaction evidence="1">
        <text>ATP + protein L-histidine = ADP + protein N-phospho-L-histidine.</text>
        <dbReference type="EC" id="2.7.13.3"/>
    </reaction>
</comment>
<comment type="caution">
    <text evidence="11">The sequence shown here is derived from an EMBL/GenBank/DDBJ whole genome shotgun (WGS) entry which is preliminary data.</text>
</comment>
<keyword evidence="6 11" id="KW-0418">Kinase</keyword>
<evidence type="ECO:0000256" key="8">
    <source>
        <dbReference type="ARBA" id="ARBA00023012"/>
    </source>
</evidence>
<dbReference type="InterPro" id="IPR003594">
    <property type="entry name" value="HATPase_dom"/>
</dbReference>
<keyword evidence="9" id="KW-0472">Membrane</keyword>
<evidence type="ECO:0000256" key="6">
    <source>
        <dbReference type="ARBA" id="ARBA00022777"/>
    </source>
</evidence>
<dbReference type="Proteomes" id="UP001143349">
    <property type="component" value="Unassembled WGS sequence"/>
</dbReference>
<dbReference type="EMBL" id="BSFH01000096">
    <property type="protein sequence ID" value="GLK65903.1"/>
    <property type="molecule type" value="Genomic_DNA"/>
</dbReference>
<dbReference type="RefSeq" id="WP_271180266.1">
    <property type="nucleotide sequence ID" value="NZ_BSFH01000096.1"/>
</dbReference>
<dbReference type="GO" id="GO:0000155">
    <property type="term" value="F:phosphorelay sensor kinase activity"/>
    <property type="evidence" value="ECO:0007669"/>
    <property type="project" value="InterPro"/>
</dbReference>
<dbReference type="PANTHER" id="PTHR43065:SF10">
    <property type="entry name" value="PEROXIDE STRESS-ACTIVATED HISTIDINE KINASE MAK3"/>
    <property type="match status" value="1"/>
</dbReference>
<evidence type="ECO:0000313" key="12">
    <source>
        <dbReference type="Proteomes" id="UP001143349"/>
    </source>
</evidence>
<evidence type="ECO:0000259" key="10">
    <source>
        <dbReference type="PROSITE" id="PS50109"/>
    </source>
</evidence>
<dbReference type="AlphaFoldDB" id="A0AAD3P1W4"/>
<evidence type="ECO:0000256" key="3">
    <source>
        <dbReference type="ARBA" id="ARBA00022553"/>
    </source>
</evidence>
<dbReference type="PRINTS" id="PR00344">
    <property type="entry name" value="BCTRLSENSOR"/>
</dbReference>
<dbReference type="CDD" id="cd00082">
    <property type="entry name" value="HisKA"/>
    <property type="match status" value="1"/>
</dbReference>
<evidence type="ECO:0000256" key="9">
    <source>
        <dbReference type="SAM" id="Phobius"/>
    </source>
</evidence>
<proteinExistence type="predicted"/>
<gene>
    <name evidence="11" type="ORF">GCM10017635_33800</name>
</gene>
<keyword evidence="4" id="KW-0808">Transferase</keyword>
<evidence type="ECO:0000256" key="4">
    <source>
        <dbReference type="ARBA" id="ARBA00022679"/>
    </source>
</evidence>
<reference evidence="11" key="1">
    <citation type="journal article" date="2014" name="Int. J. Syst. Evol. Microbiol.">
        <title>Complete genome sequence of Corynebacterium casei LMG S-19264T (=DSM 44701T), isolated from a smear-ripened cheese.</title>
        <authorList>
            <consortium name="US DOE Joint Genome Institute (JGI-PGF)"/>
            <person name="Walter F."/>
            <person name="Albersmeier A."/>
            <person name="Kalinowski J."/>
            <person name="Ruckert C."/>
        </authorList>
    </citation>
    <scope>NUCLEOTIDE SEQUENCE</scope>
    <source>
        <strain evidence="11">VKM B-2222</strain>
    </source>
</reference>
<keyword evidence="9" id="KW-0812">Transmembrane</keyword>
<dbReference type="InterPro" id="IPR005467">
    <property type="entry name" value="His_kinase_dom"/>
</dbReference>
<accession>A0AAD3P1W4</accession>